<feature type="transmembrane region" description="Helical" evidence="6">
    <location>
        <begin position="209"/>
        <end position="227"/>
    </location>
</feature>
<keyword evidence="3 6" id="KW-0812">Transmembrane</keyword>
<dbReference type="PANTHER" id="PTHR30294">
    <property type="entry name" value="MEMBRANE COMPONENT OF ABC TRANSPORTER YHHJ-RELATED"/>
    <property type="match status" value="1"/>
</dbReference>
<organism evidence="7 8">
    <name type="scientific">Candidatus Ornithomonoglobus merdipullorum</name>
    <dbReference type="NCBI Taxonomy" id="2840895"/>
    <lineage>
        <taxon>Bacteria</taxon>
        <taxon>Bacillati</taxon>
        <taxon>Bacillota</taxon>
        <taxon>Clostridia</taxon>
        <taxon>Candidatus Ornithomonoglobus</taxon>
    </lineage>
</organism>
<proteinExistence type="predicted"/>
<evidence type="ECO:0000313" key="7">
    <source>
        <dbReference type="EMBL" id="HIU56519.1"/>
    </source>
</evidence>
<evidence type="ECO:0000256" key="2">
    <source>
        <dbReference type="ARBA" id="ARBA00022475"/>
    </source>
</evidence>
<feature type="transmembrane region" description="Helical" evidence="6">
    <location>
        <begin position="163"/>
        <end position="189"/>
    </location>
</feature>
<gene>
    <name evidence="7" type="ORF">IAA61_01735</name>
</gene>
<name>A0A9D1MA92_9FIRM</name>
<dbReference type="InterPro" id="IPR051449">
    <property type="entry name" value="ABC-2_transporter_component"/>
</dbReference>
<feature type="transmembrane region" description="Helical" evidence="6">
    <location>
        <begin position="48"/>
        <end position="69"/>
    </location>
</feature>
<dbReference type="EMBL" id="DVNB01000021">
    <property type="protein sequence ID" value="HIU56519.1"/>
    <property type="molecule type" value="Genomic_DNA"/>
</dbReference>
<feature type="transmembrane region" description="Helical" evidence="6">
    <location>
        <begin position="131"/>
        <end position="151"/>
    </location>
</feature>
<sequence>MKAVFKRELRAYFTSVLGYVFLTMFLVLTGVLFYRNTVLLGNVWIKEFFNLLTTWSIFIFPFLTMRLYAEDRKLKTDQLLLTAPVSVKSVVLGKFFAAFTVFMAAMVIMLIYVVVISFFGTINWAETISCYVGFILLCSVVLAVGGFMSSITDSQIVAAISTYAVFIVTVFLGEIASMTSGVLRTILLWISPTERFLDFKLGILDPSAIVYYLSLTVLFLFLTVNVTERRRFS</sequence>
<comment type="caution">
    <text evidence="7">The sequence shown here is derived from an EMBL/GenBank/DDBJ whole genome shotgun (WGS) entry which is preliminary data.</text>
</comment>
<keyword evidence="4 6" id="KW-1133">Transmembrane helix</keyword>
<protein>
    <submittedName>
        <fullName evidence="7">ABC transporter permease subunit</fullName>
    </submittedName>
</protein>
<feature type="transmembrane region" description="Helical" evidence="6">
    <location>
        <begin position="12"/>
        <end position="36"/>
    </location>
</feature>
<feature type="transmembrane region" description="Helical" evidence="6">
    <location>
        <begin position="90"/>
        <end position="119"/>
    </location>
</feature>
<keyword evidence="5 6" id="KW-0472">Membrane</keyword>
<evidence type="ECO:0000256" key="1">
    <source>
        <dbReference type="ARBA" id="ARBA00004651"/>
    </source>
</evidence>
<comment type="subcellular location">
    <subcellularLocation>
        <location evidence="1">Cell membrane</location>
        <topology evidence="1">Multi-pass membrane protein</topology>
    </subcellularLocation>
</comment>
<reference evidence="7" key="1">
    <citation type="submission" date="2020-10" db="EMBL/GenBank/DDBJ databases">
        <authorList>
            <person name="Gilroy R."/>
        </authorList>
    </citation>
    <scope>NUCLEOTIDE SEQUENCE</scope>
    <source>
        <strain evidence="7">USAMLcec3-3695</strain>
    </source>
</reference>
<dbReference type="Proteomes" id="UP000824109">
    <property type="component" value="Unassembled WGS sequence"/>
</dbReference>
<dbReference type="AlphaFoldDB" id="A0A9D1MA92"/>
<keyword evidence="2" id="KW-1003">Cell membrane</keyword>
<evidence type="ECO:0000256" key="3">
    <source>
        <dbReference type="ARBA" id="ARBA00022692"/>
    </source>
</evidence>
<reference evidence="7" key="2">
    <citation type="journal article" date="2021" name="PeerJ">
        <title>Extensive microbial diversity within the chicken gut microbiome revealed by metagenomics and culture.</title>
        <authorList>
            <person name="Gilroy R."/>
            <person name="Ravi A."/>
            <person name="Getino M."/>
            <person name="Pursley I."/>
            <person name="Horton D.L."/>
            <person name="Alikhan N.F."/>
            <person name="Baker D."/>
            <person name="Gharbi K."/>
            <person name="Hall N."/>
            <person name="Watson M."/>
            <person name="Adriaenssens E.M."/>
            <person name="Foster-Nyarko E."/>
            <person name="Jarju S."/>
            <person name="Secka A."/>
            <person name="Antonio M."/>
            <person name="Oren A."/>
            <person name="Chaudhuri R.R."/>
            <person name="La Ragione R."/>
            <person name="Hildebrand F."/>
            <person name="Pallen M.J."/>
        </authorList>
    </citation>
    <scope>NUCLEOTIDE SEQUENCE</scope>
    <source>
        <strain evidence="7">USAMLcec3-3695</strain>
    </source>
</reference>
<evidence type="ECO:0000313" key="8">
    <source>
        <dbReference type="Proteomes" id="UP000824109"/>
    </source>
</evidence>
<accession>A0A9D1MA92</accession>
<dbReference type="GO" id="GO:0005886">
    <property type="term" value="C:plasma membrane"/>
    <property type="evidence" value="ECO:0007669"/>
    <property type="project" value="UniProtKB-SubCell"/>
</dbReference>
<dbReference type="PANTHER" id="PTHR30294:SF29">
    <property type="entry name" value="MULTIDRUG ABC TRANSPORTER PERMEASE YBHS-RELATED"/>
    <property type="match status" value="1"/>
</dbReference>
<evidence type="ECO:0000256" key="4">
    <source>
        <dbReference type="ARBA" id="ARBA00022989"/>
    </source>
</evidence>
<evidence type="ECO:0000256" key="6">
    <source>
        <dbReference type="SAM" id="Phobius"/>
    </source>
</evidence>
<evidence type="ECO:0000256" key="5">
    <source>
        <dbReference type="ARBA" id="ARBA00023136"/>
    </source>
</evidence>